<comment type="caution">
    <text evidence="1">The sequence shown here is derived from an EMBL/GenBank/DDBJ whole genome shotgun (WGS) entry which is preliminary data.</text>
</comment>
<dbReference type="InParanoid" id="A0A024GDB0"/>
<evidence type="ECO:0000313" key="2">
    <source>
        <dbReference type="Proteomes" id="UP000053237"/>
    </source>
</evidence>
<gene>
    <name evidence="1" type="ORF">BN9_055810</name>
</gene>
<dbReference type="AlphaFoldDB" id="A0A024GDB0"/>
<reference evidence="1 2" key="1">
    <citation type="submission" date="2012-05" db="EMBL/GenBank/DDBJ databases">
        <title>Recombination and specialization in a pathogen metapopulation.</title>
        <authorList>
            <person name="Gardiner A."/>
            <person name="Kemen E."/>
            <person name="Schultz-Larsen T."/>
            <person name="MacLean D."/>
            <person name="Van Oosterhout C."/>
            <person name="Jones J.D.G."/>
        </authorList>
    </citation>
    <scope>NUCLEOTIDE SEQUENCE [LARGE SCALE GENOMIC DNA]</scope>
    <source>
        <strain evidence="1 2">Ac Nc2</strain>
    </source>
</reference>
<dbReference type="Proteomes" id="UP000053237">
    <property type="component" value="Unassembled WGS sequence"/>
</dbReference>
<keyword evidence="2" id="KW-1185">Reference proteome</keyword>
<protein>
    <submittedName>
        <fullName evidence="1">Uncharacterized protein</fullName>
    </submittedName>
</protein>
<accession>A0A024GDB0</accession>
<organism evidence="1 2">
    <name type="scientific">Albugo candida</name>
    <dbReference type="NCBI Taxonomy" id="65357"/>
    <lineage>
        <taxon>Eukaryota</taxon>
        <taxon>Sar</taxon>
        <taxon>Stramenopiles</taxon>
        <taxon>Oomycota</taxon>
        <taxon>Peronosporomycetes</taxon>
        <taxon>Albuginales</taxon>
        <taxon>Albuginaceae</taxon>
        <taxon>Albugo</taxon>
    </lineage>
</organism>
<dbReference type="EMBL" id="CAIX01000078">
    <property type="protein sequence ID" value="CCI44757.1"/>
    <property type="molecule type" value="Genomic_DNA"/>
</dbReference>
<evidence type="ECO:0000313" key="1">
    <source>
        <dbReference type="EMBL" id="CCI44757.1"/>
    </source>
</evidence>
<sequence length="175" mass="20142">MSENRTQEATLPTSLKILLSLQINTFGQSVLPIYIKSLRQRPRSQIQLNSFRYGSIEILLFPPKSDHVGLMSCPKKFTLLSILSFLYSKRVKKTKHLTRVGDGGFVKFFKFCNQLKLGSKLHLQFYLPVPYPQQRSSTPGNRSNDPRLRVDTTLLQAECVRLDRNTVFESNERAH</sequence>
<proteinExistence type="predicted"/>
<name>A0A024GDB0_9STRA</name>